<comment type="subcellular location">
    <subcellularLocation>
        <location evidence="3">Mitochondrion intermembrane space</location>
    </subcellularLocation>
</comment>
<dbReference type="SUPFAM" id="SSF56524">
    <property type="entry name" value="Oxidoreductase molybdopterin-binding domain"/>
    <property type="match status" value="1"/>
</dbReference>
<dbReference type="PROSITE" id="PS00191">
    <property type="entry name" value="CYTOCHROME_B5_1"/>
    <property type="match status" value="1"/>
</dbReference>
<dbReference type="FunFam" id="3.90.420.10:FF:000002">
    <property type="entry name" value="sulfite oxidase, mitochondrial"/>
    <property type="match status" value="1"/>
</dbReference>
<evidence type="ECO:0000256" key="4">
    <source>
        <dbReference type="ARBA" id="ARBA00004971"/>
    </source>
</evidence>
<dbReference type="SUPFAM" id="SSF55856">
    <property type="entry name" value="Cytochrome b5-like heme/steroid binding domain"/>
    <property type="match status" value="1"/>
</dbReference>
<dbReference type="GO" id="GO:0043546">
    <property type="term" value="F:molybdopterin cofactor binding"/>
    <property type="evidence" value="ECO:0007669"/>
    <property type="project" value="TreeGrafter"/>
</dbReference>
<dbReference type="FunFam" id="3.10.120.10:FF:000007">
    <property type="entry name" value="Sulfite oxidase, mitochondrial"/>
    <property type="match status" value="1"/>
</dbReference>
<name>A0A1R2CAL5_9CILI</name>
<proteinExistence type="inferred from homology"/>
<comment type="caution">
    <text evidence="14">The sequence shown here is derived from an EMBL/GenBank/DDBJ whole genome shotgun (WGS) entry which is preliminary data.</text>
</comment>
<dbReference type="InterPro" id="IPR001199">
    <property type="entry name" value="Cyt_B5-like_heme/steroid-bd"/>
</dbReference>
<organism evidence="14 15">
    <name type="scientific">Stentor coeruleus</name>
    <dbReference type="NCBI Taxonomy" id="5963"/>
    <lineage>
        <taxon>Eukaryota</taxon>
        <taxon>Sar</taxon>
        <taxon>Alveolata</taxon>
        <taxon>Ciliophora</taxon>
        <taxon>Postciliodesmatophora</taxon>
        <taxon>Heterotrichea</taxon>
        <taxon>Heterotrichida</taxon>
        <taxon>Stentoridae</taxon>
        <taxon>Stentor</taxon>
    </lineage>
</organism>
<evidence type="ECO:0000256" key="2">
    <source>
        <dbReference type="ARBA" id="ARBA00001970"/>
    </source>
</evidence>
<dbReference type="Pfam" id="PF03404">
    <property type="entry name" value="Mo-co_dimer"/>
    <property type="match status" value="1"/>
</dbReference>
<dbReference type="OrthoDB" id="260519at2759"/>
<gene>
    <name evidence="14" type="ORF">SteCoe_12490</name>
</gene>
<dbReference type="Gene3D" id="2.60.40.650">
    <property type="match status" value="1"/>
</dbReference>
<protein>
    <recommendedName>
        <fullName evidence="5">sulfite oxidase</fullName>
        <ecNumber evidence="5">1.8.3.1</ecNumber>
    </recommendedName>
</protein>
<dbReference type="Gene3D" id="3.10.120.10">
    <property type="entry name" value="Cytochrome b5-like heme/steroid binding domain"/>
    <property type="match status" value="1"/>
</dbReference>
<evidence type="ECO:0000256" key="3">
    <source>
        <dbReference type="ARBA" id="ARBA00004569"/>
    </source>
</evidence>
<dbReference type="InterPro" id="IPR036374">
    <property type="entry name" value="OxRdtase_Mopterin-bd_sf"/>
</dbReference>
<dbReference type="EMBL" id="MPUH01000217">
    <property type="protein sequence ID" value="OMJ86054.1"/>
    <property type="molecule type" value="Genomic_DNA"/>
</dbReference>
<sequence length="483" mass="54710">MWRKLLAGTAMISMKSVKCSDLGSAMNDLPEYTWEEIRTHKTPGQSVWIVMGNGVYDITRFVEMHPGGDKILLAAGSSADPFWNLYRIHKQEKVYDMLESLRIGNLKAGEKLEAMNDPFSGDPNRSAHLITHTEKAYNGELPNDLLTEKILTPNNEFFVRNHLPVPVVDENTYELELILEDEKCTSFSLKDLKSKFPIVSVESSIQCAGNRRFEANQQGVTRGVEWRGGAIGNAIWTGVRLRDILKYLGEINPEYKHVQIEALDTDPNGPFGTSIPIEKAMDSDTVLAFEMNGETLPRDHGFPVRLIVPGYVGVRNIKWVKRITLSTSESPLIWHKRDYRLFSPNDSLGNVNFEERQPVYDMPVQSVICSPLDSTSFNSKNENVNFKGFAYSGGGRGIVRVELTTDHGESWTEAQLEKRPQRLGRRWSWAFWNANIPASDIEKEVCVRAIDDAGHGQPESLKSIWNYRGLLTNSWHCIHLTRK</sequence>
<evidence type="ECO:0000259" key="13">
    <source>
        <dbReference type="PROSITE" id="PS50255"/>
    </source>
</evidence>
<dbReference type="SMART" id="SM01117">
    <property type="entry name" value="Cyt-b5"/>
    <property type="match status" value="1"/>
</dbReference>
<comment type="pathway">
    <text evidence="4">Energy metabolism; sulfur metabolism.</text>
</comment>
<dbReference type="GO" id="GO:0008482">
    <property type="term" value="F:sulfite oxidase activity"/>
    <property type="evidence" value="ECO:0007669"/>
    <property type="project" value="UniProtKB-EC"/>
</dbReference>
<dbReference type="Pfam" id="PF00173">
    <property type="entry name" value="Cyt-b5"/>
    <property type="match status" value="1"/>
</dbReference>
<evidence type="ECO:0000313" key="15">
    <source>
        <dbReference type="Proteomes" id="UP000187209"/>
    </source>
</evidence>
<comment type="cofactor">
    <cofactor evidence="1">
        <name>Mo-molybdopterin</name>
        <dbReference type="ChEBI" id="CHEBI:71302"/>
    </cofactor>
</comment>
<accession>A0A1R2CAL5</accession>
<dbReference type="GO" id="GO:0005758">
    <property type="term" value="C:mitochondrial intermembrane space"/>
    <property type="evidence" value="ECO:0007669"/>
    <property type="project" value="UniProtKB-SubCell"/>
</dbReference>
<evidence type="ECO:0000256" key="10">
    <source>
        <dbReference type="ARBA" id="ARBA00023004"/>
    </source>
</evidence>
<dbReference type="InterPro" id="IPR036400">
    <property type="entry name" value="Cyt_B5-like_heme/steroid_sf"/>
</dbReference>
<dbReference type="Proteomes" id="UP000187209">
    <property type="component" value="Unassembled WGS sequence"/>
</dbReference>
<dbReference type="EC" id="1.8.3.1" evidence="5"/>
<feature type="domain" description="Cytochrome b5 heme-binding" evidence="13">
    <location>
        <begin position="29"/>
        <end position="107"/>
    </location>
</feature>
<dbReference type="InterPro" id="IPR008335">
    <property type="entry name" value="Mopterin_OxRdtase_euk"/>
</dbReference>
<keyword evidence="8 12" id="KW-0479">Metal-binding</keyword>
<evidence type="ECO:0000256" key="8">
    <source>
        <dbReference type="ARBA" id="ARBA00022723"/>
    </source>
</evidence>
<dbReference type="SUPFAM" id="SSF81296">
    <property type="entry name" value="E set domains"/>
    <property type="match status" value="1"/>
</dbReference>
<evidence type="ECO:0000256" key="5">
    <source>
        <dbReference type="ARBA" id="ARBA00012505"/>
    </source>
</evidence>
<dbReference type="InterPro" id="IPR005066">
    <property type="entry name" value="MoCF_OxRdtse_dimer"/>
</dbReference>
<evidence type="ECO:0000256" key="11">
    <source>
        <dbReference type="ARBA" id="ARBA00023128"/>
    </source>
</evidence>
<dbReference type="GO" id="GO:0006790">
    <property type="term" value="P:sulfur compound metabolic process"/>
    <property type="evidence" value="ECO:0007669"/>
    <property type="project" value="TreeGrafter"/>
</dbReference>
<dbReference type="PANTHER" id="PTHR19372">
    <property type="entry name" value="SULFITE REDUCTASE"/>
    <property type="match status" value="1"/>
</dbReference>
<evidence type="ECO:0000256" key="9">
    <source>
        <dbReference type="ARBA" id="ARBA00023002"/>
    </source>
</evidence>
<keyword evidence="7 12" id="KW-0349">Heme</keyword>
<evidence type="ECO:0000256" key="1">
    <source>
        <dbReference type="ARBA" id="ARBA00001924"/>
    </source>
</evidence>
<dbReference type="Pfam" id="PF00174">
    <property type="entry name" value="Oxidored_molyb"/>
    <property type="match status" value="1"/>
</dbReference>
<dbReference type="Gene3D" id="3.90.420.10">
    <property type="entry name" value="Oxidoreductase, molybdopterin-binding domain"/>
    <property type="match status" value="1"/>
</dbReference>
<keyword evidence="9" id="KW-0560">Oxidoreductase</keyword>
<comment type="cofactor">
    <cofactor evidence="2">
        <name>heme b</name>
        <dbReference type="ChEBI" id="CHEBI:60344"/>
    </cofactor>
</comment>
<comment type="similarity">
    <text evidence="12">Belongs to the cytochrome b5 family.</text>
</comment>
<dbReference type="GO" id="GO:0030151">
    <property type="term" value="F:molybdenum ion binding"/>
    <property type="evidence" value="ECO:0007669"/>
    <property type="project" value="InterPro"/>
</dbReference>
<dbReference type="InterPro" id="IPR000572">
    <property type="entry name" value="OxRdtase_Mopterin-bd_dom"/>
</dbReference>
<dbReference type="GO" id="GO:0020037">
    <property type="term" value="F:heme binding"/>
    <property type="evidence" value="ECO:0007669"/>
    <property type="project" value="UniProtKB-UniRule"/>
</dbReference>
<evidence type="ECO:0000256" key="6">
    <source>
        <dbReference type="ARBA" id="ARBA00022505"/>
    </source>
</evidence>
<dbReference type="AlphaFoldDB" id="A0A1R2CAL5"/>
<evidence type="ECO:0000256" key="12">
    <source>
        <dbReference type="RuleBase" id="RU362121"/>
    </source>
</evidence>
<dbReference type="InterPro" id="IPR014756">
    <property type="entry name" value="Ig_E-set"/>
</dbReference>
<dbReference type="PANTHER" id="PTHR19372:SF7">
    <property type="entry name" value="SULFITE OXIDASE, MITOCHONDRIAL"/>
    <property type="match status" value="1"/>
</dbReference>
<evidence type="ECO:0000313" key="14">
    <source>
        <dbReference type="EMBL" id="OMJ86054.1"/>
    </source>
</evidence>
<dbReference type="InterPro" id="IPR018506">
    <property type="entry name" value="Cyt_B5_heme-BS"/>
</dbReference>
<reference evidence="14 15" key="1">
    <citation type="submission" date="2016-11" db="EMBL/GenBank/DDBJ databases">
        <title>The macronuclear genome of Stentor coeruleus: a giant cell with tiny introns.</title>
        <authorList>
            <person name="Slabodnick M."/>
            <person name="Ruby J.G."/>
            <person name="Reiff S.B."/>
            <person name="Swart E.C."/>
            <person name="Gosai S."/>
            <person name="Prabakaran S."/>
            <person name="Witkowska E."/>
            <person name="Larue G.E."/>
            <person name="Fisher S."/>
            <person name="Freeman R.M."/>
            <person name="Gunawardena J."/>
            <person name="Chu W."/>
            <person name="Stover N.A."/>
            <person name="Gregory B.D."/>
            <person name="Nowacki M."/>
            <person name="Derisi J."/>
            <person name="Roy S.W."/>
            <person name="Marshall W.F."/>
            <person name="Sood P."/>
        </authorList>
    </citation>
    <scope>NUCLEOTIDE SEQUENCE [LARGE SCALE GENOMIC DNA]</scope>
    <source>
        <strain evidence="14">WM001</strain>
    </source>
</reference>
<keyword evidence="15" id="KW-1185">Reference proteome</keyword>
<keyword evidence="11" id="KW-0496">Mitochondrion</keyword>
<keyword evidence="10 12" id="KW-0408">Iron</keyword>
<keyword evidence="6" id="KW-0500">Molybdenum</keyword>
<evidence type="ECO:0000256" key="7">
    <source>
        <dbReference type="ARBA" id="ARBA00022617"/>
    </source>
</evidence>
<dbReference type="PROSITE" id="PS50255">
    <property type="entry name" value="CYTOCHROME_B5_2"/>
    <property type="match status" value="1"/>
</dbReference>
<dbReference type="PRINTS" id="PR00407">
    <property type="entry name" value="EUMOPTERIN"/>
</dbReference>